<evidence type="ECO:0000256" key="2">
    <source>
        <dbReference type="SAM" id="MobiDB-lite"/>
    </source>
</evidence>
<sequence length="295" mass="32968">MSTTTSTSGFPWSPRITSEADQIDFLEEWKAKREKLRMRSLPAVPSTIQPNDSQSSGVRGETLRPASAQQHVSPNEHRSQGNNTPKSGSDECSLGNVSQSRTESSEKAVSPSPSSKEKSGSSGSSSYRKNKTQVEKRKLREKRRSTGVVNLSLRFESSDEDKDVADREKQPSSPDLLKLPSTVEVSNGNTNLEAQSPVNRTLNSSQNRLSPEGEDAGYKTELEKNLHELEKEINGEKRSNQRLRKQLQEKEDLVQKLQAEIGLMNKDMDSLEDENQQLREENKTLLRVVNQLTSS</sequence>
<dbReference type="Proteomes" id="UP000886611">
    <property type="component" value="Unassembled WGS sequence"/>
</dbReference>
<organism evidence="3 4">
    <name type="scientific">Polypterus senegalus</name>
    <name type="common">Senegal bichir</name>
    <dbReference type="NCBI Taxonomy" id="55291"/>
    <lineage>
        <taxon>Eukaryota</taxon>
        <taxon>Metazoa</taxon>
        <taxon>Chordata</taxon>
        <taxon>Craniata</taxon>
        <taxon>Vertebrata</taxon>
        <taxon>Euteleostomi</taxon>
        <taxon>Actinopterygii</taxon>
        <taxon>Polypteriformes</taxon>
        <taxon>Polypteridae</taxon>
        <taxon>Polypterus</taxon>
    </lineage>
</organism>
<feature type="compositionally biased region" description="Polar residues" evidence="2">
    <location>
        <begin position="46"/>
        <end position="57"/>
    </location>
</feature>
<feature type="region of interest" description="Disordered" evidence="2">
    <location>
        <begin position="38"/>
        <end position="216"/>
    </location>
</feature>
<keyword evidence="1" id="KW-0175">Coiled coil</keyword>
<dbReference type="EMBL" id="JAATIS010004040">
    <property type="protein sequence ID" value="KAG2463043.1"/>
    <property type="molecule type" value="Genomic_DNA"/>
</dbReference>
<dbReference type="PANTHER" id="PTHR15093">
    <property type="entry name" value="PROSTATE APOPTOSIS RESPONSE PROTEIN PAR-4"/>
    <property type="match status" value="1"/>
</dbReference>
<keyword evidence="4" id="KW-1185">Reference proteome</keyword>
<feature type="non-terminal residue" evidence="3">
    <location>
        <position position="1"/>
    </location>
</feature>
<dbReference type="GO" id="GO:0043065">
    <property type="term" value="P:positive regulation of apoptotic process"/>
    <property type="evidence" value="ECO:0007669"/>
    <property type="project" value="TreeGrafter"/>
</dbReference>
<dbReference type="InterPro" id="IPR026117">
    <property type="entry name" value="Par-4"/>
</dbReference>
<dbReference type="AlphaFoldDB" id="A0A8X7X861"/>
<feature type="compositionally biased region" description="Low complexity" evidence="2">
    <location>
        <begin position="107"/>
        <end position="126"/>
    </location>
</feature>
<comment type="caution">
    <text evidence="3">The sequence shown here is derived from an EMBL/GenBank/DDBJ whole genome shotgun (WGS) entry which is preliminary data.</text>
</comment>
<proteinExistence type="predicted"/>
<gene>
    <name evidence="3" type="primary">Pawr_0</name>
    <name evidence="3" type="ORF">GTO96_0001078</name>
</gene>
<dbReference type="GO" id="GO:0005737">
    <property type="term" value="C:cytoplasm"/>
    <property type="evidence" value="ECO:0007669"/>
    <property type="project" value="TreeGrafter"/>
</dbReference>
<evidence type="ECO:0000313" key="4">
    <source>
        <dbReference type="Proteomes" id="UP000886611"/>
    </source>
</evidence>
<reference evidence="3 4" key="1">
    <citation type="journal article" date="2021" name="Cell">
        <title>Tracing the genetic footprints of vertebrate landing in non-teleost ray-finned fishes.</title>
        <authorList>
            <person name="Bi X."/>
            <person name="Wang K."/>
            <person name="Yang L."/>
            <person name="Pan H."/>
            <person name="Jiang H."/>
            <person name="Wei Q."/>
            <person name="Fang M."/>
            <person name="Yu H."/>
            <person name="Zhu C."/>
            <person name="Cai Y."/>
            <person name="He Y."/>
            <person name="Gan X."/>
            <person name="Zeng H."/>
            <person name="Yu D."/>
            <person name="Zhu Y."/>
            <person name="Jiang H."/>
            <person name="Qiu Q."/>
            <person name="Yang H."/>
            <person name="Zhang Y.E."/>
            <person name="Wang W."/>
            <person name="Zhu M."/>
            <person name="He S."/>
            <person name="Zhang G."/>
        </authorList>
    </citation>
    <scope>NUCLEOTIDE SEQUENCE [LARGE SCALE GENOMIC DNA]</scope>
    <source>
        <strain evidence="3">Bchr_013</strain>
    </source>
</reference>
<protein>
    <submittedName>
        <fullName evidence="3">PAWR protein</fullName>
    </submittedName>
</protein>
<dbReference type="PANTHER" id="PTHR15093:SF1">
    <property type="entry name" value="PRKC APOPTOSIS WT1 REGULATOR PROTEIN"/>
    <property type="match status" value="1"/>
</dbReference>
<accession>A0A8X7X861</accession>
<name>A0A8X7X861_POLSE</name>
<feature type="compositionally biased region" description="Polar residues" evidence="2">
    <location>
        <begin position="183"/>
        <end position="209"/>
    </location>
</feature>
<evidence type="ECO:0000313" key="3">
    <source>
        <dbReference type="EMBL" id="KAG2463043.1"/>
    </source>
</evidence>
<dbReference type="GO" id="GO:0006915">
    <property type="term" value="P:apoptotic process"/>
    <property type="evidence" value="ECO:0007669"/>
    <property type="project" value="InterPro"/>
</dbReference>
<evidence type="ECO:0000256" key="1">
    <source>
        <dbReference type="SAM" id="Coils"/>
    </source>
</evidence>
<feature type="non-terminal residue" evidence="3">
    <location>
        <position position="295"/>
    </location>
</feature>
<feature type="coiled-coil region" evidence="1">
    <location>
        <begin position="219"/>
        <end position="295"/>
    </location>
</feature>